<evidence type="ECO:0000313" key="2">
    <source>
        <dbReference type="Proteomes" id="UP001218218"/>
    </source>
</evidence>
<comment type="caution">
    <text evidence="1">The sequence shown here is derived from an EMBL/GenBank/DDBJ whole genome shotgun (WGS) entry which is preliminary data.</text>
</comment>
<proteinExistence type="predicted"/>
<keyword evidence="2" id="KW-1185">Reference proteome</keyword>
<dbReference type="AlphaFoldDB" id="A0AAD6YYR2"/>
<evidence type="ECO:0000313" key="1">
    <source>
        <dbReference type="EMBL" id="KAJ7301910.1"/>
    </source>
</evidence>
<dbReference type="EMBL" id="JARIHO010000124">
    <property type="protein sequence ID" value="KAJ7301910.1"/>
    <property type="molecule type" value="Genomic_DNA"/>
</dbReference>
<protein>
    <submittedName>
        <fullName evidence="1">Uncharacterized protein</fullName>
    </submittedName>
</protein>
<dbReference type="Proteomes" id="UP001218218">
    <property type="component" value="Unassembled WGS sequence"/>
</dbReference>
<name>A0AAD6YYR2_9AGAR</name>
<sequence length="112" mass="11771">MSWVGGRALAGGNSPSSAEGIGYIRHPPPVRCRFKVHFIVIVFHQTFEGLGLGSRLAFIKLPTSYNYVPVLAAIIYGLSTPVGIAAARGSGCAARTTPAAQPRQSSAAFSIR</sequence>
<accession>A0AAD6YYR2</accession>
<reference evidence="1" key="1">
    <citation type="submission" date="2023-03" db="EMBL/GenBank/DDBJ databases">
        <title>Massive genome expansion in bonnet fungi (Mycena s.s.) driven by repeated elements and novel gene families across ecological guilds.</title>
        <authorList>
            <consortium name="Lawrence Berkeley National Laboratory"/>
            <person name="Harder C.B."/>
            <person name="Miyauchi S."/>
            <person name="Viragh M."/>
            <person name="Kuo A."/>
            <person name="Thoen E."/>
            <person name="Andreopoulos B."/>
            <person name="Lu D."/>
            <person name="Skrede I."/>
            <person name="Drula E."/>
            <person name="Henrissat B."/>
            <person name="Morin E."/>
            <person name="Kohler A."/>
            <person name="Barry K."/>
            <person name="LaButti K."/>
            <person name="Morin E."/>
            <person name="Salamov A."/>
            <person name="Lipzen A."/>
            <person name="Mereny Z."/>
            <person name="Hegedus B."/>
            <person name="Baldrian P."/>
            <person name="Stursova M."/>
            <person name="Weitz H."/>
            <person name="Taylor A."/>
            <person name="Grigoriev I.V."/>
            <person name="Nagy L.G."/>
            <person name="Martin F."/>
            <person name="Kauserud H."/>
        </authorList>
    </citation>
    <scope>NUCLEOTIDE SEQUENCE</scope>
    <source>
        <strain evidence="1">CBHHK002</strain>
    </source>
</reference>
<organism evidence="1 2">
    <name type="scientific">Mycena albidolilacea</name>
    <dbReference type="NCBI Taxonomy" id="1033008"/>
    <lineage>
        <taxon>Eukaryota</taxon>
        <taxon>Fungi</taxon>
        <taxon>Dikarya</taxon>
        <taxon>Basidiomycota</taxon>
        <taxon>Agaricomycotina</taxon>
        <taxon>Agaricomycetes</taxon>
        <taxon>Agaricomycetidae</taxon>
        <taxon>Agaricales</taxon>
        <taxon>Marasmiineae</taxon>
        <taxon>Mycenaceae</taxon>
        <taxon>Mycena</taxon>
    </lineage>
</organism>
<gene>
    <name evidence="1" type="ORF">DFH08DRAFT_1090035</name>
</gene>